<dbReference type="InterPro" id="IPR003615">
    <property type="entry name" value="HNH_nuc"/>
</dbReference>
<evidence type="ECO:0000313" key="4">
    <source>
        <dbReference type="Proteomes" id="UP000182241"/>
    </source>
</evidence>
<accession>A0A1H5B2Y5</accession>
<evidence type="ECO:0000256" key="1">
    <source>
        <dbReference type="SAM" id="MobiDB-lite"/>
    </source>
</evidence>
<dbReference type="GO" id="GO:0003676">
    <property type="term" value="F:nucleic acid binding"/>
    <property type="evidence" value="ECO:0007669"/>
    <property type="project" value="InterPro"/>
</dbReference>
<name>A0A1H5B2Y5_TSUTY</name>
<dbReference type="Proteomes" id="UP000182241">
    <property type="component" value="Unassembled WGS sequence"/>
</dbReference>
<dbReference type="GO" id="GO:0008270">
    <property type="term" value="F:zinc ion binding"/>
    <property type="evidence" value="ECO:0007669"/>
    <property type="project" value="InterPro"/>
</dbReference>
<evidence type="ECO:0000259" key="2">
    <source>
        <dbReference type="SMART" id="SM00507"/>
    </source>
</evidence>
<keyword evidence="3" id="KW-0378">Hydrolase</keyword>
<keyword evidence="4" id="KW-1185">Reference proteome</keyword>
<organism evidence="3 4">
    <name type="scientific">Tsukamurella tyrosinosolvens</name>
    <dbReference type="NCBI Taxonomy" id="57704"/>
    <lineage>
        <taxon>Bacteria</taxon>
        <taxon>Bacillati</taxon>
        <taxon>Actinomycetota</taxon>
        <taxon>Actinomycetes</taxon>
        <taxon>Mycobacteriales</taxon>
        <taxon>Tsukamurellaceae</taxon>
        <taxon>Tsukamurella</taxon>
    </lineage>
</organism>
<dbReference type="CDD" id="cd00085">
    <property type="entry name" value="HNHc"/>
    <property type="match status" value="1"/>
</dbReference>
<feature type="compositionally biased region" description="Basic and acidic residues" evidence="1">
    <location>
        <begin position="117"/>
        <end position="133"/>
    </location>
</feature>
<dbReference type="Gene3D" id="1.10.30.50">
    <property type="match status" value="1"/>
</dbReference>
<keyword evidence="3" id="KW-0540">Nuclease</keyword>
<proteinExistence type="predicted"/>
<protein>
    <submittedName>
        <fullName evidence="3">HNH endonuclease</fullName>
    </submittedName>
</protein>
<sequence length="151" mass="17405">MTGRAPKTCSQIIDTPYGRGPCPRKAVEHRGRDYRCEQHPVKENLDANQRARRRRIKPLTTAEKDHIRERDWHVCAECGAPAHQVDHITEIADGGDNRPSNLQLLCDRHHALKTAQSRRDGDPRDGATKRRELSARALQKRRLREQGFYVQ</sequence>
<dbReference type="OrthoDB" id="3234360at2"/>
<dbReference type="InterPro" id="IPR002711">
    <property type="entry name" value="HNH"/>
</dbReference>
<evidence type="ECO:0000313" key="3">
    <source>
        <dbReference type="EMBL" id="SED48424.1"/>
    </source>
</evidence>
<feature type="domain" description="HNH nuclease" evidence="2">
    <location>
        <begin position="62"/>
        <end position="111"/>
    </location>
</feature>
<dbReference type="RefSeq" id="WP_068741328.1">
    <property type="nucleotide sequence ID" value="NZ_FNSA01000003.1"/>
</dbReference>
<dbReference type="GO" id="GO:0004519">
    <property type="term" value="F:endonuclease activity"/>
    <property type="evidence" value="ECO:0007669"/>
    <property type="project" value="UniProtKB-KW"/>
</dbReference>
<gene>
    <name evidence="3" type="ORF">SAMN04489793_5061</name>
</gene>
<dbReference type="EMBL" id="FNSA01000003">
    <property type="protein sequence ID" value="SED48424.1"/>
    <property type="molecule type" value="Genomic_DNA"/>
</dbReference>
<dbReference type="Pfam" id="PF01844">
    <property type="entry name" value="HNH"/>
    <property type="match status" value="1"/>
</dbReference>
<feature type="region of interest" description="Disordered" evidence="1">
    <location>
        <begin position="113"/>
        <end position="133"/>
    </location>
</feature>
<reference evidence="4" key="1">
    <citation type="submission" date="2016-10" db="EMBL/GenBank/DDBJ databases">
        <authorList>
            <person name="Varghese N."/>
            <person name="Submissions S."/>
        </authorList>
    </citation>
    <scope>NUCLEOTIDE SEQUENCE [LARGE SCALE GENOMIC DNA]</scope>
    <source>
        <strain evidence="4">DSM 44234</strain>
    </source>
</reference>
<keyword evidence="3" id="KW-0255">Endonuclease</keyword>
<dbReference type="SMART" id="SM00507">
    <property type="entry name" value="HNHc"/>
    <property type="match status" value="1"/>
</dbReference>
<dbReference type="AlphaFoldDB" id="A0A1H5B2Y5"/>
<dbReference type="STRING" id="57704.SAMN04489793_5061"/>